<dbReference type="EC" id="3.1.4.1" evidence="5"/>
<protein>
    <recommendedName>
        <fullName evidence="5">Fanconi-associated nuclease</fullName>
        <ecNumber evidence="5">3.1.4.1</ecNumber>
    </recommendedName>
</protein>
<evidence type="ECO:0000256" key="5">
    <source>
        <dbReference type="RuleBase" id="RU365033"/>
    </source>
</evidence>
<dbReference type="Proteomes" id="UP000355283">
    <property type="component" value="Unassembled WGS sequence"/>
</dbReference>
<feature type="compositionally biased region" description="Basic and acidic residues" evidence="6">
    <location>
        <begin position="129"/>
        <end position="149"/>
    </location>
</feature>
<accession>A0A4D9CQK4</accession>
<evidence type="ECO:0000313" key="8">
    <source>
        <dbReference type="EMBL" id="TFJ80317.1"/>
    </source>
</evidence>
<dbReference type="GO" id="GO:0070336">
    <property type="term" value="F:flap-structured DNA binding"/>
    <property type="evidence" value="ECO:0007669"/>
    <property type="project" value="TreeGrafter"/>
</dbReference>
<dbReference type="PANTHER" id="PTHR15749:SF4">
    <property type="entry name" value="FANCONI-ASSOCIATED NUCLEASE 1"/>
    <property type="match status" value="1"/>
</dbReference>
<dbReference type="GO" id="GO:0005634">
    <property type="term" value="C:nucleus"/>
    <property type="evidence" value="ECO:0007669"/>
    <property type="project" value="UniProtKB-SubCell"/>
</dbReference>
<gene>
    <name evidence="8" type="ORF">NSK_008347</name>
</gene>
<evidence type="ECO:0000256" key="4">
    <source>
        <dbReference type="ARBA" id="ARBA00022842"/>
    </source>
</evidence>
<dbReference type="GO" id="GO:0036297">
    <property type="term" value="P:interstrand cross-link repair"/>
    <property type="evidence" value="ECO:0007669"/>
    <property type="project" value="InterPro"/>
</dbReference>
<dbReference type="InterPro" id="IPR033315">
    <property type="entry name" value="Fan1-like"/>
</dbReference>
<organism evidence="8 9">
    <name type="scientific">Nannochloropsis salina CCMP1776</name>
    <dbReference type="NCBI Taxonomy" id="1027361"/>
    <lineage>
        <taxon>Eukaryota</taxon>
        <taxon>Sar</taxon>
        <taxon>Stramenopiles</taxon>
        <taxon>Ochrophyta</taxon>
        <taxon>Eustigmatophyceae</taxon>
        <taxon>Eustigmatales</taxon>
        <taxon>Monodopsidaceae</taxon>
        <taxon>Microchloropsis</taxon>
        <taxon>Microchloropsis salina</taxon>
    </lineage>
</organism>
<keyword evidence="5" id="KW-0234">DNA repair</keyword>
<evidence type="ECO:0000256" key="3">
    <source>
        <dbReference type="ARBA" id="ARBA00022801"/>
    </source>
</evidence>
<sequence>MMREVWRDAPLDLEQPPGRFYARQRPLLEARLAALANMEASLLCQELHSVWSRYRGKRCRGVQWWEGGGEGGGEGGREGLPLEVLQVIVAGMGGKALAAVLRPLIVNYRYYSGGLPDLLLVRVMRREGGEEEGPRERRGEEGHRRKEMEGGMEGEGGDATGLEGLVAVTGLPGWVLERVGRRRGERGGSNGGGGGRGRGRGGSFPWQEPGSGKAWPPLASTGESGDGCGRREEEVRVPKLLGDEDWGRWRCEVVLGEVKSENDRLDPRQEAWLHILTAAGVVAKVMKVRTPGRRKGERAGRRAGGQDGGDEFSGED</sequence>
<name>A0A4D9CQK4_9STRA</name>
<evidence type="ECO:0000256" key="1">
    <source>
        <dbReference type="ARBA" id="ARBA00022722"/>
    </source>
</evidence>
<proteinExistence type="inferred from homology"/>
<feature type="domain" description="VRR-NUC" evidence="7">
    <location>
        <begin position="253"/>
        <end position="289"/>
    </location>
</feature>
<feature type="compositionally biased region" description="Gly residues" evidence="6">
    <location>
        <begin position="187"/>
        <end position="202"/>
    </location>
</feature>
<evidence type="ECO:0000256" key="2">
    <source>
        <dbReference type="ARBA" id="ARBA00022723"/>
    </source>
</evidence>
<dbReference type="GO" id="GO:0017108">
    <property type="term" value="F:5'-flap endonuclease activity"/>
    <property type="evidence" value="ECO:0007669"/>
    <property type="project" value="TreeGrafter"/>
</dbReference>
<dbReference type="GO" id="GO:0008409">
    <property type="term" value="F:5'-3' exonuclease activity"/>
    <property type="evidence" value="ECO:0007669"/>
    <property type="project" value="TreeGrafter"/>
</dbReference>
<evidence type="ECO:0000313" key="9">
    <source>
        <dbReference type="Proteomes" id="UP000355283"/>
    </source>
</evidence>
<dbReference type="PANTHER" id="PTHR15749">
    <property type="entry name" value="FANCONI-ASSOCIATED NUCLEASE 1"/>
    <property type="match status" value="1"/>
</dbReference>
<dbReference type="Pfam" id="PF08774">
    <property type="entry name" value="VRR_NUC"/>
    <property type="match status" value="1"/>
</dbReference>
<keyword evidence="5" id="KW-0539">Nucleus</keyword>
<keyword evidence="5" id="KW-0464">Manganese</keyword>
<dbReference type="AlphaFoldDB" id="A0A4D9CQK4"/>
<dbReference type="EMBL" id="SDOX01000174">
    <property type="protein sequence ID" value="TFJ80317.1"/>
    <property type="molecule type" value="Genomic_DNA"/>
</dbReference>
<dbReference type="InterPro" id="IPR014883">
    <property type="entry name" value="VRR_NUC"/>
</dbReference>
<dbReference type="OrthoDB" id="47818at2759"/>
<comment type="catalytic activity">
    <reaction evidence="5">
        <text>Hydrolytically removes 5'-nucleotides successively from the 3'-hydroxy termini of 3'-hydroxy-terminated oligonucleotides.</text>
        <dbReference type="EC" id="3.1.4.1"/>
    </reaction>
</comment>
<feature type="region of interest" description="Disordered" evidence="6">
    <location>
        <begin position="129"/>
        <end position="160"/>
    </location>
</feature>
<feature type="region of interest" description="Disordered" evidence="6">
    <location>
        <begin position="179"/>
        <end position="231"/>
    </location>
</feature>
<keyword evidence="4 5" id="KW-0460">Magnesium</keyword>
<keyword evidence="1 5" id="KW-0540">Nuclease</keyword>
<keyword evidence="2 5" id="KW-0479">Metal-binding</keyword>
<keyword evidence="5" id="KW-0227">DNA damage</keyword>
<reference evidence="8 9" key="1">
    <citation type="submission" date="2019-01" db="EMBL/GenBank/DDBJ databases">
        <title>Nuclear Genome Assembly of the Microalgal Biofuel strain Nannochloropsis salina CCMP1776.</title>
        <authorList>
            <person name="Hovde B."/>
        </authorList>
    </citation>
    <scope>NUCLEOTIDE SEQUENCE [LARGE SCALE GENOMIC DNA]</scope>
    <source>
        <strain evidence="8 9">CCMP1776</strain>
    </source>
</reference>
<evidence type="ECO:0000259" key="7">
    <source>
        <dbReference type="Pfam" id="PF08774"/>
    </source>
</evidence>
<comment type="cofactor">
    <cofactor evidence="5">
        <name>Mg(2+)</name>
        <dbReference type="ChEBI" id="CHEBI:18420"/>
    </cofactor>
    <cofactor evidence="5">
        <name>Mn(2+)</name>
        <dbReference type="ChEBI" id="CHEBI:29035"/>
    </cofactor>
</comment>
<comment type="subcellular location">
    <subcellularLocation>
        <location evidence="5">Nucleus</location>
    </subcellularLocation>
</comment>
<comment type="caution">
    <text evidence="8">The sequence shown here is derived from an EMBL/GenBank/DDBJ whole genome shotgun (WGS) entry which is preliminary data.</text>
</comment>
<keyword evidence="9" id="KW-1185">Reference proteome</keyword>
<keyword evidence="3 5" id="KW-0378">Hydrolase</keyword>
<feature type="region of interest" description="Disordered" evidence="6">
    <location>
        <begin position="289"/>
        <end position="316"/>
    </location>
</feature>
<evidence type="ECO:0000256" key="6">
    <source>
        <dbReference type="SAM" id="MobiDB-lite"/>
    </source>
</evidence>
<comment type="similarity">
    <text evidence="5">Belongs to the FAN1 family.</text>
</comment>
<dbReference type="GO" id="GO:0004528">
    <property type="term" value="F:phosphodiesterase I activity"/>
    <property type="evidence" value="ECO:0007669"/>
    <property type="project" value="UniProtKB-EC"/>
</dbReference>
<dbReference type="GO" id="GO:0046872">
    <property type="term" value="F:metal ion binding"/>
    <property type="evidence" value="ECO:0007669"/>
    <property type="project" value="UniProtKB-KW"/>
</dbReference>
<comment type="function">
    <text evidence="5">Nuclease required for the repair of DNA interstrand cross-links (ICL). Acts as a 5'-3' exonuclease that anchors at a cut end of DNA and cleaves DNA successively at every third nucleotide, allowing to excise an ICL from one strand through flanking incisions.</text>
</comment>